<comment type="caution">
    <text evidence="1">The sequence shown here is derived from an EMBL/GenBank/DDBJ whole genome shotgun (WGS) entry which is preliminary data.</text>
</comment>
<keyword evidence="2" id="KW-1185">Reference proteome</keyword>
<organism evidence="1 2">
    <name type="scientific">Paenibacillus haidiansis</name>
    <dbReference type="NCBI Taxonomy" id="1574488"/>
    <lineage>
        <taxon>Bacteria</taxon>
        <taxon>Bacillati</taxon>
        <taxon>Bacillota</taxon>
        <taxon>Bacilli</taxon>
        <taxon>Bacillales</taxon>
        <taxon>Paenibacillaceae</taxon>
        <taxon>Paenibacillus</taxon>
    </lineage>
</organism>
<evidence type="ECO:0000313" key="2">
    <source>
        <dbReference type="Proteomes" id="UP001306950"/>
    </source>
</evidence>
<sequence length="486" mass="53423">MDTNHVLKINLQRGPFRSRLLRALEALGGAYGVLREPAAASKRASASGGRHGTHTAEIVFGAPEAYVGQHVVEWRINEHLDRFLAASANNKIARLEAAGIPASLDGQGGRGRRGFQRRYAVAVFHLQALEAIPIQPGGAALPYHRGEPGLDPESPLWRRLARAAVKALYAFGLDLGEVVIRAGEEGKFTVEEIHPVPVYGETHTAGKVAAAMTRMLAGLEASDGRPDEILLGMDPEFLLYDGGTGKVVPASRYLARRGIAGCDVLRYRGQRLYPLAELRPEPGREPRDLVRHLLRAFRAAQEAIPAGALLWQAGAMPQRGFPLGGHLHLSGVPLTGELLRTLDNYLALPVALLEAKGSGRRRPAYGFLGDFRLQPHGGFEYRTLPSFLISPLVTKGAVALARLIAEEYRGLTKRPLQEDRLFHAFYSGNKGPLRRVWPQLAEDIKALPGYSRYSEYIEPLLLAVESGRAWDESRDIRRVWRLQLDS</sequence>
<accession>A0ABU7VU78</accession>
<dbReference type="InterPro" id="IPR025681">
    <property type="entry name" value="COOH-NH2_lig"/>
</dbReference>
<gene>
    <name evidence="1" type="ORF">V3851_15780</name>
</gene>
<dbReference type="Proteomes" id="UP001306950">
    <property type="component" value="Unassembled WGS sequence"/>
</dbReference>
<name>A0ABU7VU78_9BACL</name>
<evidence type="ECO:0008006" key="3">
    <source>
        <dbReference type="Google" id="ProtNLM"/>
    </source>
</evidence>
<dbReference type="RefSeq" id="WP_331847514.1">
    <property type="nucleotide sequence ID" value="NZ_JAZHPZ010000007.1"/>
</dbReference>
<dbReference type="EMBL" id="JAZHPZ010000007">
    <property type="protein sequence ID" value="MEF2967298.1"/>
    <property type="molecule type" value="Genomic_DNA"/>
</dbReference>
<dbReference type="Pfam" id="PF14395">
    <property type="entry name" value="COOH-NH2_lig"/>
    <property type="match status" value="1"/>
</dbReference>
<evidence type="ECO:0000313" key="1">
    <source>
        <dbReference type="EMBL" id="MEF2967298.1"/>
    </source>
</evidence>
<proteinExistence type="predicted"/>
<protein>
    <recommendedName>
        <fullName evidence="3">Phage phiEco32-like COOH.NH2 ligase-type 2</fullName>
    </recommendedName>
</protein>
<reference evidence="1 2" key="1">
    <citation type="submission" date="2024-02" db="EMBL/GenBank/DDBJ databases">
        <title>A nitrogen-fixing paenibacillus bacterium.</title>
        <authorList>
            <person name="Zhang W.L."/>
            <person name="Chen S.F."/>
        </authorList>
    </citation>
    <scope>NUCLEOTIDE SEQUENCE [LARGE SCALE GENOMIC DNA]</scope>
    <source>
        <strain evidence="1 2">M1</strain>
    </source>
</reference>